<dbReference type="OrthoDB" id="676979at2759"/>
<accession>A0A484KPY0</accession>
<evidence type="ECO:0000256" key="8">
    <source>
        <dbReference type="ARBA" id="ARBA00023180"/>
    </source>
</evidence>
<evidence type="ECO:0000313" key="11">
    <source>
        <dbReference type="Proteomes" id="UP000595140"/>
    </source>
</evidence>
<reference evidence="10 11" key="1">
    <citation type="submission" date="2018-04" db="EMBL/GenBank/DDBJ databases">
        <authorList>
            <person name="Vogel A."/>
        </authorList>
    </citation>
    <scope>NUCLEOTIDE SEQUENCE [LARGE SCALE GENOMIC DNA]</scope>
</reference>
<name>A0A484KPY0_9ASTE</name>
<dbReference type="PANTHER" id="PTHR48061">
    <property type="entry name" value="LEUCINE-RICH REPEAT RECEPTOR PROTEIN KINASE EMS1-LIKE-RELATED"/>
    <property type="match status" value="1"/>
</dbReference>
<evidence type="ECO:0000256" key="2">
    <source>
        <dbReference type="ARBA" id="ARBA00022614"/>
    </source>
</evidence>
<evidence type="ECO:0000313" key="10">
    <source>
        <dbReference type="EMBL" id="VFQ67400.1"/>
    </source>
</evidence>
<evidence type="ECO:0000256" key="1">
    <source>
        <dbReference type="ARBA" id="ARBA00004479"/>
    </source>
</evidence>
<keyword evidence="6" id="KW-1133">Transmembrane helix</keyword>
<dbReference type="AlphaFoldDB" id="A0A484KPY0"/>
<evidence type="ECO:0000259" key="9">
    <source>
        <dbReference type="Pfam" id="PF08263"/>
    </source>
</evidence>
<dbReference type="GO" id="GO:0016020">
    <property type="term" value="C:membrane"/>
    <property type="evidence" value="ECO:0007669"/>
    <property type="project" value="UniProtKB-SubCell"/>
</dbReference>
<evidence type="ECO:0000256" key="7">
    <source>
        <dbReference type="ARBA" id="ARBA00023136"/>
    </source>
</evidence>
<keyword evidence="3" id="KW-0812">Transmembrane</keyword>
<keyword evidence="7" id="KW-0472">Membrane</keyword>
<evidence type="ECO:0000256" key="6">
    <source>
        <dbReference type="ARBA" id="ARBA00022989"/>
    </source>
</evidence>
<proteinExistence type="predicted"/>
<keyword evidence="11" id="KW-1185">Reference proteome</keyword>
<keyword evidence="5" id="KW-0677">Repeat</keyword>
<dbReference type="InterPro" id="IPR013210">
    <property type="entry name" value="LRR_N_plant-typ"/>
</dbReference>
<dbReference type="InterPro" id="IPR032675">
    <property type="entry name" value="LRR_dom_sf"/>
</dbReference>
<dbReference type="InterPro" id="IPR001611">
    <property type="entry name" value="Leu-rich_rpt"/>
</dbReference>
<dbReference type="SUPFAM" id="SSF52058">
    <property type="entry name" value="L domain-like"/>
    <property type="match status" value="1"/>
</dbReference>
<dbReference type="PANTHER" id="PTHR48061:SF12">
    <property type="entry name" value="DISEASE RESISTANCE LIKE PROTEIN"/>
    <property type="match status" value="1"/>
</dbReference>
<dbReference type="EMBL" id="OOIL02000603">
    <property type="protein sequence ID" value="VFQ67400.1"/>
    <property type="molecule type" value="Genomic_DNA"/>
</dbReference>
<evidence type="ECO:0000256" key="3">
    <source>
        <dbReference type="ARBA" id="ARBA00022692"/>
    </source>
</evidence>
<evidence type="ECO:0000256" key="4">
    <source>
        <dbReference type="ARBA" id="ARBA00022729"/>
    </source>
</evidence>
<dbReference type="Gene3D" id="3.80.10.10">
    <property type="entry name" value="Ribonuclease Inhibitor"/>
    <property type="match status" value="1"/>
</dbReference>
<feature type="domain" description="Leucine-rich repeat-containing N-terminal plant-type" evidence="9">
    <location>
        <begin position="21"/>
        <end position="64"/>
    </location>
</feature>
<keyword evidence="8" id="KW-0325">Glycoprotein</keyword>
<gene>
    <name evidence="10" type="ORF">CCAM_LOCUS9176</name>
</gene>
<keyword evidence="2" id="KW-0433">Leucine-rich repeat</keyword>
<keyword evidence="4" id="KW-0732">Signal</keyword>
<protein>
    <recommendedName>
        <fullName evidence="9">Leucine-rich repeat-containing N-terminal plant-type domain-containing protein</fullName>
    </recommendedName>
</protein>
<dbReference type="Pfam" id="PF08263">
    <property type="entry name" value="LRRNT_2"/>
    <property type="match status" value="1"/>
</dbReference>
<sequence>MAVVGLQAHTVSSLEKTRQCHDEEKAALLQFKHSFPSTNQCNSSKLESWKEGGHCCSWEGVECDDHYHVVGLDLSQSCLFGSVNSSNAAAIFNLPRLKMLDLSDNPDLSGYLPNFRSGSPLKSLRLYDTSLGGVLPPSIGNLASLEELYIGYCKFTGDLPMSLGNLTQLVYLHISGANLFTKLNGLYNMYLTDCLARWI</sequence>
<dbReference type="Pfam" id="PF00560">
    <property type="entry name" value="LRR_1"/>
    <property type="match status" value="2"/>
</dbReference>
<dbReference type="InterPro" id="IPR046956">
    <property type="entry name" value="RLP23-like"/>
</dbReference>
<evidence type="ECO:0000256" key="5">
    <source>
        <dbReference type="ARBA" id="ARBA00022737"/>
    </source>
</evidence>
<dbReference type="Proteomes" id="UP000595140">
    <property type="component" value="Unassembled WGS sequence"/>
</dbReference>
<comment type="subcellular location">
    <subcellularLocation>
        <location evidence="1">Membrane</location>
        <topology evidence="1">Single-pass type I membrane protein</topology>
    </subcellularLocation>
</comment>
<organism evidence="10 11">
    <name type="scientific">Cuscuta campestris</name>
    <dbReference type="NCBI Taxonomy" id="132261"/>
    <lineage>
        <taxon>Eukaryota</taxon>
        <taxon>Viridiplantae</taxon>
        <taxon>Streptophyta</taxon>
        <taxon>Embryophyta</taxon>
        <taxon>Tracheophyta</taxon>
        <taxon>Spermatophyta</taxon>
        <taxon>Magnoliopsida</taxon>
        <taxon>eudicotyledons</taxon>
        <taxon>Gunneridae</taxon>
        <taxon>Pentapetalae</taxon>
        <taxon>asterids</taxon>
        <taxon>lamiids</taxon>
        <taxon>Solanales</taxon>
        <taxon>Convolvulaceae</taxon>
        <taxon>Cuscuteae</taxon>
        <taxon>Cuscuta</taxon>
        <taxon>Cuscuta subgen. Grammica</taxon>
        <taxon>Cuscuta sect. Cleistogrammica</taxon>
    </lineage>
</organism>